<evidence type="ECO:0000256" key="6">
    <source>
        <dbReference type="ARBA" id="ARBA00022927"/>
    </source>
</evidence>
<dbReference type="PANTHER" id="PTHR31612:SF2">
    <property type="entry name" value="MULTIVESICULAR BODY SUBUNIT 12A"/>
    <property type="match status" value="1"/>
</dbReference>
<dbReference type="InParanoid" id="A0A2J7QYD9"/>
<proteinExistence type="inferred from homology"/>
<evidence type="ECO:0000256" key="5">
    <source>
        <dbReference type="ARBA" id="ARBA00022753"/>
    </source>
</evidence>
<dbReference type="STRING" id="105785.A0A2J7QYD9"/>
<dbReference type="PROSITE" id="PS51498">
    <property type="entry name" value="MABP"/>
    <property type="match status" value="1"/>
</dbReference>
<dbReference type="GO" id="GO:0032801">
    <property type="term" value="P:receptor catabolic process"/>
    <property type="evidence" value="ECO:0007669"/>
    <property type="project" value="TreeGrafter"/>
</dbReference>
<dbReference type="Proteomes" id="UP000235965">
    <property type="component" value="Unassembled WGS sequence"/>
</dbReference>
<dbReference type="GO" id="GO:0046755">
    <property type="term" value="P:viral budding"/>
    <property type="evidence" value="ECO:0007669"/>
    <property type="project" value="TreeGrafter"/>
</dbReference>
<dbReference type="EMBL" id="NEVH01009101">
    <property type="protein sequence ID" value="PNF33593.1"/>
    <property type="molecule type" value="Genomic_DNA"/>
</dbReference>
<comment type="similarity">
    <text evidence="3">Belongs to the MVB12 family.</text>
</comment>
<keyword evidence="7" id="KW-0472">Membrane</keyword>
<reference evidence="10 11" key="1">
    <citation type="submission" date="2017-12" db="EMBL/GenBank/DDBJ databases">
        <title>Hemimetabolous genomes reveal molecular basis of termite eusociality.</title>
        <authorList>
            <person name="Harrison M.C."/>
            <person name="Jongepier E."/>
            <person name="Robertson H.M."/>
            <person name="Arning N."/>
            <person name="Bitard-Feildel T."/>
            <person name="Chao H."/>
            <person name="Childers C.P."/>
            <person name="Dinh H."/>
            <person name="Doddapaneni H."/>
            <person name="Dugan S."/>
            <person name="Gowin J."/>
            <person name="Greiner C."/>
            <person name="Han Y."/>
            <person name="Hu H."/>
            <person name="Hughes D.S.T."/>
            <person name="Huylmans A.-K."/>
            <person name="Kemena C."/>
            <person name="Kremer L.P.M."/>
            <person name="Lee S.L."/>
            <person name="Lopez-Ezquerra A."/>
            <person name="Mallet L."/>
            <person name="Monroy-Kuhn J.M."/>
            <person name="Moser A."/>
            <person name="Murali S.C."/>
            <person name="Muzny D.M."/>
            <person name="Otani S."/>
            <person name="Piulachs M.-D."/>
            <person name="Poelchau M."/>
            <person name="Qu J."/>
            <person name="Schaub F."/>
            <person name="Wada-Katsumata A."/>
            <person name="Worley K.C."/>
            <person name="Xie Q."/>
            <person name="Ylla G."/>
            <person name="Poulsen M."/>
            <person name="Gibbs R.A."/>
            <person name="Schal C."/>
            <person name="Richards S."/>
            <person name="Belles X."/>
            <person name="Korb J."/>
            <person name="Bornberg-Bauer E."/>
        </authorList>
    </citation>
    <scope>NUCLEOTIDE SEQUENCE [LARGE SCALE GENOMIC DNA]</scope>
    <source>
        <tissue evidence="10">Whole body</tissue>
    </source>
</reference>
<dbReference type="InterPro" id="IPR040335">
    <property type="entry name" value="MVB12A"/>
</dbReference>
<dbReference type="PANTHER" id="PTHR31612">
    <property type="entry name" value="MULTIVESICULAR BODY SUBUNIT 12A"/>
    <property type="match status" value="1"/>
</dbReference>
<evidence type="ECO:0000256" key="7">
    <source>
        <dbReference type="ARBA" id="ARBA00023136"/>
    </source>
</evidence>
<evidence type="ECO:0000313" key="11">
    <source>
        <dbReference type="Proteomes" id="UP000235965"/>
    </source>
</evidence>
<evidence type="ECO:0000313" key="10">
    <source>
        <dbReference type="EMBL" id="PNF33593.1"/>
    </source>
</evidence>
<dbReference type="GO" id="GO:0031902">
    <property type="term" value="C:late endosome membrane"/>
    <property type="evidence" value="ECO:0007669"/>
    <property type="project" value="UniProtKB-SubCell"/>
</dbReference>
<comment type="caution">
    <text evidence="10">The sequence shown here is derived from an EMBL/GenBank/DDBJ whole genome shotgun (WGS) entry which is preliminary data.</text>
</comment>
<evidence type="ECO:0000256" key="4">
    <source>
        <dbReference type="ARBA" id="ARBA00022448"/>
    </source>
</evidence>
<dbReference type="GO" id="GO:0032510">
    <property type="term" value="P:endosome to lysosome transport via multivesicular body sorting pathway"/>
    <property type="evidence" value="ECO:0007669"/>
    <property type="project" value="TreeGrafter"/>
</dbReference>
<name>A0A2J7QYD9_9NEOP</name>
<dbReference type="InterPro" id="IPR018798">
    <property type="entry name" value="MVB12A/B"/>
</dbReference>
<gene>
    <name evidence="10" type="ORF">B7P43_G14694</name>
</gene>
<evidence type="ECO:0000256" key="1">
    <source>
        <dbReference type="ARBA" id="ARBA00004414"/>
    </source>
</evidence>
<dbReference type="GO" id="GO:0015031">
    <property type="term" value="P:protein transport"/>
    <property type="evidence" value="ECO:0007669"/>
    <property type="project" value="UniProtKB-KW"/>
</dbReference>
<dbReference type="GO" id="GO:0042058">
    <property type="term" value="P:regulation of epidermal growth factor receptor signaling pathway"/>
    <property type="evidence" value="ECO:0007669"/>
    <property type="project" value="TreeGrafter"/>
</dbReference>
<keyword evidence="11" id="KW-1185">Reference proteome</keyword>
<keyword evidence="4" id="KW-0813">Transport</keyword>
<dbReference type="OrthoDB" id="6021306at2759"/>
<dbReference type="Gene3D" id="2.100.10.50">
    <property type="match status" value="1"/>
</dbReference>
<organism evidence="10 11">
    <name type="scientific">Cryptotermes secundus</name>
    <dbReference type="NCBI Taxonomy" id="105785"/>
    <lineage>
        <taxon>Eukaryota</taxon>
        <taxon>Metazoa</taxon>
        <taxon>Ecdysozoa</taxon>
        <taxon>Arthropoda</taxon>
        <taxon>Hexapoda</taxon>
        <taxon>Insecta</taxon>
        <taxon>Pterygota</taxon>
        <taxon>Neoptera</taxon>
        <taxon>Polyneoptera</taxon>
        <taxon>Dictyoptera</taxon>
        <taxon>Blattodea</taxon>
        <taxon>Blattoidea</taxon>
        <taxon>Termitoidae</taxon>
        <taxon>Kalotermitidae</taxon>
        <taxon>Cryptotermitinae</taxon>
        <taxon>Cryptotermes</taxon>
    </lineage>
</organism>
<evidence type="ECO:0000256" key="3">
    <source>
        <dbReference type="ARBA" id="ARBA00010432"/>
    </source>
</evidence>
<sequence length="198" mass="22865">MHQVYKTLPDDRPIMSIHVIEDPDKCPTGFVVVSRTHDQDSDADLWREGSFFGKKCTRYICLSKTEGITDYIIESVAIINEKEVPPDGYALITRTADTDQRAWRKRQLCYRLARRNQAASAVTDIIVMGRLKKAPNGFSLAGYFLHLYVIFVAQLSRACSMHGKNVQNLYWKTSKRKRLHQNLCVDGRIIFKWIVDRL</sequence>
<keyword evidence="6" id="KW-0653">Protein transport</keyword>
<dbReference type="InterPro" id="IPR023341">
    <property type="entry name" value="MABP"/>
</dbReference>
<dbReference type="GO" id="GO:0019075">
    <property type="term" value="P:virus maturation"/>
    <property type="evidence" value="ECO:0007669"/>
    <property type="project" value="TreeGrafter"/>
</dbReference>
<evidence type="ECO:0000256" key="8">
    <source>
        <dbReference type="ARBA" id="ARBA00053101"/>
    </source>
</evidence>
<dbReference type="GO" id="GO:0005829">
    <property type="term" value="C:cytosol"/>
    <property type="evidence" value="ECO:0007669"/>
    <property type="project" value="TreeGrafter"/>
</dbReference>
<comment type="subcellular location">
    <subcellularLocation>
        <location evidence="2">Endosome membrane</location>
        <topology evidence="2">Peripheral membrane protein</topology>
    </subcellularLocation>
    <subcellularLocation>
        <location evidence="1">Late endosome membrane</location>
    </subcellularLocation>
</comment>
<dbReference type="AlphaFoldDB" id="A0A2J7QYD9"/>
<dbReference type="GO" id="GO:0000813">
    <property type="term" value="C:ESCRT I complex"/>
    <property type="evidence" value="ECO:0007669"/>
    <property type="project" value="InterPro"/>
</dbReference>
<feature type="domain" description="MABP" evidence="9">
    <location>
        <begin position="11"/>
        <end position="174"/>
    </location>
</feature>
<keyword evidence="5" id="KW-0967">Endosome</keyword>
<evidence type="ECO:0000259" key="9">
    <source>
        <dbReference type="PROSITE" id="PS51498"/>
    </source>
</evidence>
<evidence type="ECO:0000256" key="2">
    <source>
        <dbReference type="ARBA" id="ARBA00004481"/>
    </source>
</evidence>
<dbReference type="FunFam" id="2.100.10.50:FF:000002">
    <property type="entry name" value="Multivesicular body subunit 12B"/>
    <property type="match status" value="1"/>
</dbReference>
<protein>
    <recommendedName>
        <fullName evidence="9">MABP domain-containing protein</fullName>
    </recommendedName>
</protein>
<comment type="function">
    <text evidence="8">Component of the ESCRT-I complex, a regulator of vesicular trafficking process. Required for the sorting of endocytic ubiquitinated cargos into multivesicular bodies.</text>
</comment>
<accession>A0A2J7QYD9</accession>
<dbReference type="Pfam" id="PF10240">
    <property type="entry name" value="DUF2464"/>
    <property type="match status" value="1"/>
</dbReference>